<evidence type="ECO:0000313" key="3">
    <source>
        <dbReference type="EMBL" id="GAA2146907.1"/>
    </source>
</evidence>
<dbReference type="SUPFAM" id="SSF51735">
    <property type="entry name" value="NAD(P)-binding Rossmann-fold domains"/>
    <property type="match status" value="1"/>
</dbReference>
<dbReference type="CDD" id="cd05233">
    <property type="entry name" value="SDR_c"/>
    <property type="match status" value="1"/>
</dbReference>
<gene>
    <name evidence="3" type="ORF">GCM10009844_23580</name>
</gene>
<proteinExistence type="inferred from homology"/>
<evidence type="ECO:0000256" key="2">
    <source>
        <dbReference type="ARBA" id="ARBA00023002"/>
    </source>
</evidence>
<keyword evidence="2" id="KW-0560">Oxidoreductase</keyword>
<dbReference type="Gene3D" id="3.40.50.720">
    <property type="entry name" value="NAD(P)-binding Rossmann-like Domain"/>
    <property type="match status" value="1"/>
</dbReference>
<name>A0ABN2ZT27_9ACTN</name>
<evidence type="ECO:0000313" key="4">
    <source>
        <dbReference type="Proteomes" id="UP001501771"/>
    </source>
</evidence>
<dbReference type="Proteomes" id="UP001501771">
    <property type="component" value="Unassembled WGS sequence"/>
</dbReference>
<dbReference type="InterPro" id="IPR002347">
    <property type="entry name" value="SDR_fam"/>
</dbReference>
<sequence>MSTNPAPSSEPISCVVTGGARGIGRGIAERMVARGYQVVLTDVDGEGARRTADEIGAAEGLAHDVRDPGSHAEAAATAGRHGVLTAWFNNAGVGDDGTLAELSEEAVRRLVDVNLMGTMWGMRAAIAAFEASGRDGDIVNTASLAGLGPVPGYSVYAATKAAIVSISMSGDVETRKGIRVRALCPDGVRTAMLDQQTPGGMGSALVHSGGRILTVDEVAEEAVGLLGSRRVVRSVPGWRGGVVRVSAMAPSVAARGLGLFVAQGRRAISRNA</sequence>
<dbReference type="RefSeq" id="WP_344151960.1">
    <property type="nucleotide sequence ID" value="NZ_BAAAQR010000006.1"/>
</dbReference>
<dbReference type="PANTHER" id="PTHR43669:SF3">
    <property type="entry name" value="ALCOHOL DEHYDROGENASE, PUTATIVE (AFU_ORTHOLOGUE AFUA_3G03445)-RELATED"/>
    <property type="match status" value="1"/>
</dbReference>
<protein>
    <recommendedName>
        <fullName evidence="5">SDR family oxidoreductase</fullName>
    </recommendedName>
</protein>
<dbReference type="Pfam" id="PF00106">
    <property type="entry name" value="adh_short"/>
    <property type="match status" value="1"/>
</dbReference>
<keyword evidence="4" id="KW-1185">Reference proteome</keyword>
<evidence type="ECO:0000256" key="1">
    <source>
        <dbReference type="ARBA" id="ARBA00006484"/>
    </source>
</evidence>
<evidence type="ECO:0008006" key="5">
    <source>
        <dbReference type="Google" id="ProtNLM"/>
    </source>
</evidence>
<dbReference type="InterPro" id="IPR036291">
    <property type="entry name" value="NAD(P)-bd_dom_sf"/>
</dbReference>
<dbReference type="PRINTS" id="PR00081">
    <property type="entry name" value="GDHRDH"/>
</dbReference>
<comment type="similarity">
    <text evidence="1">Belongs to the short-chain dehydrogenases/reductases (SDR) family.</text>
</comment>
<accession>A0ABN2ZT27</accession>
<reference evidence="3 4" key="1">
    <citation type="journal article" date="2019" name="Int. J. Syst. Evol. Microbiol.">
        <title>The Global Catalogue of Microorganisms (GCM) 10K type strain sequencing project: providing services to taxonomists for standard genome sequencing and annotation.</title>
        <authorList>
            <consortium name="The Broad Institute Genomics Platform"/>
            <consortium name="The Broad Institute Genome Sequencing Center for Infectious Disease"/>
            <person name="Wu L."/>
            <person name="Ma J."/>
        </authorList>
    </citation>
    <scope>NUCLEOTIDE SEQUENCE [LARGE SCALE GENOMIC DNA]</scope>
    <source>
        <strain evidence="3 4">JCM 16022</strain>
    </source>
</reference>
<comment type="caution">
    <text evidence="3">The sequence shown here is derived from an EMBL/GenBank/DDBJ whole genome shotgun (WGS) entry which is preliminary data.</text>
</comment>
<dbReference type="PANTHER" id="PTHR43669">
    <property type="entry name" value="5-KETO-D-GLUCONATE 5-REDUCTASE"/>
    <property type="match status" value="1"/>
</dbReference>
<organism evidence="3 4">
    <name type="scientific">Nocardioides koreensis</name>
    <dbReference type="NCBI Taxonomy" id="433651"/>
    <lineage>
        <taxon>Bacteria</taxon>
        <taxon>Bacillati</taxon>
        <taxon>Actinomycetota</taxon>
        <taxon>Actinomycetes</taxon>
        <taxon>Propionibacteriales</taxon>
        <taxon>Nocardioidaceae</taxon>
        <taxon>Nocardioides</taxon>
    </lineage>
</organism>
<dbReference type="EMBL" id="BAAAQR010000006">
    <property type="protein sequence ID" value="GAA2146907.1"/>
    <property type="molecule type" value="Genomic_DNA"/>
</dbReference>